<evidence type="ECO:0000256" key="1">
    <source>
        <dbReference type="ARBA" id="ARBA00023015"/>
    </source>
</evidence>
<proteinExistence type="predicted"/>
<keyword evidence="5" id="KW-1185">Reference proteome</keyword>
<dbReference type="Pfam" id="PF03861">
    <property type="entry name" value="ANTAR"/>
    <property type="match status" value="1"/>
</dbReference>
<reference evidence="4 5" key="1">
    <citation type="submission" date="2024-04" db="EMBL/GenBank/DDBJ databases">
        <title>Isolation of an actinomycete strain from pig manure.</title>
        <authorList>
            <person name="Gong T."/>
            <person name="Yu Z."/>
            <person name="An M."/>
            <person name="Wei C."/>
            <person name="Yang W."/>
            <person name="Liu L."/>
        </authorList>
    </citation>
    <scope>NUCLEOTIDE SEQUENCE [LARGE SCALE GENOMIC DNA]</scope>
    <source>
        <strain evidence="4 5">ZF39</strain>
    </source>
</reference>
<gene>
    <name evidence="4" type="ORF">AADG42_03290</name>
</gene>
<dbReference type="SMART" id="SM01012">
    <property type="entry name" value="ANTAR"/>
    <property type="match status" value="1"/>
</dbReference>
<protein>
    <submittedName>
        <fullName evidence="4">GAF and ANTAR domain-containing protein</fullName>
    </submittedName>
</protein>
<keyword evidence="1" id="KW-0805">Transcription regulation</keyword>
<dbReference type="InterPro" id="IPR012074">
    <property type="entry name" value="GAF_ANTAR"/>
</dbReference>
<evidence type="ECO:0000313" key="4">
    <source>
        <dbReference type="EMBL" id="XAN06370.1"/>
    </source>
</evidence>
<dbReference type="SUPFAM" id="SSF52172">
    <property type="entry name" value="CheY-like"/>
    <property type="match status" value="1"/>
</dbReference>
<dbReference type="InterPro" id="IPR036388">
    <property type="entry name" value="WH-like_DNA-bd_sf"/>
</dbReference>
<name>A0ABZ3FNH5_9ACTN</name>
<evidence type="ECO:0000259" key="3">
    <source>
        <dbReference type="PROSITE" id="PS50921"/>
    </source>
</evidence>
<dbReference type="RefSeq" id="WP_425307800.1">
    <property type="nucleotide sequence ID" value="NZ_CP154795.1"/>
</dbReference>
<feature type="domain" description="ANTAR" evidence="3">
    <location>
        <begin position="166"/>
        <end position="227"/>
    </location>
</feature>
<dbReference type="PROSITE" id="PS50921">
    <property type="entry name" value="ANTAR"/>
    <property type="match status" value="1"/>
</dbReference>
<organism evidence="4 5">
    <name type="scientific">Ammonicoccus fulvus</name>
    <dbReference type="NCBI Taxonomy" id="3138240"/>
    <lineage>
        <taxon>Bacteria</taxon>
        <taxon>Bacillati</taxon>
        <taxon>Actinomycetota</taxon>
        <taxon>Actinomycetes</taxon>
        <taxon>Propionibacteriales</taxon>
        <taxon>Propionibacteriaceae</taxon>
        <taxon>Ammonicoccus</taxon>
    </lineage>
</organism>
<dbReference type="Proteomes" id="UP001442841">
    <property type="component" value="Chromosome"/>
</dbReference>
<dbReference type="Gene3D" id="1.10.10.10">
    <property type="entry name" value="Winged helix-like DNA-binding domain superfamily/Winged helix DNA-binding domain"/>
    <property type="match status" value="1"/>
</dbReference>
<evidence type="ECO:0000256" key="2">
    <source>
        <dbReference type="ARBA" id="ARBA00023163"/>
    </source>
</evidence>
<dbReference type="SUPFAM" id="SSF55781">
    <property type="entry name" value="GAF domain-like"/>
    <property type="match status" value="1"/>
</dbReference>
<accession>A0ABZ3FNH5</accession>
<dbReference type="EMBL" id="CP154795">
    <property type="protein sequence ID" value="XAN06370.1"/>
    <property type="molecule type" value="Genomic_DNA"/>
</dbReference>
<dbReference type="InterPro" id="IPR005561">
    <property type="entry name" value="ANTAR"/>
</dbReference>
<keyword evidence="2" id="KW-0804">Transcription</keyword>
<dbReference type="InterPro" id="IPR029016">
    <property type="entry name" value="GAF-like_dom_sf"/>
</dbReference>
<dbReference type="PIRSF" id="PIRSF036625">
    <property type="entry name" value="GAF_ANTAR"/>
    <property type="match status" value="1"/>
</dbReference>
<dbReference type="Gene3D" id="3.30.450.40">
    <property type="match status" value="1"/>
</dbReference>
<sequence>MPETSLAGVLNELVLGDPTIEQVLDRVLDLAMRLIPHVDGASITLFRADMKPYTLRASDEWVRTVDKLQYELLQGPCIEVAATSAPTSGSADLASSTDWPVFGPAASEAGVRSLLAAGLSAHPDPNVPTSPPGALNLYSRHSAAFTAEEREEALLLAAIAGIGVQLVAARNDVERLREALSSRDVIGQAKGILMERHGVDDAAAFTILRRASNDLNVKLRDVAAELAASAGLAPDVTPRNGSHADRPAKK</sequence>
<evidence type="ECO:0000313" key="5">
    <source>
        <dbReference type="Proteomes" id="UP001442841"/>
    </source>
</evidence>
<dbReference type="InterPro" id="IPR011006">
    <property type="entry name" value="CheY-like_superfamily"/>
</dbReference>